<comment type="caution">
    <text evidence="1">The sequence shown here is derived from an EMBL/GenBank/DDBJ whole genome shotgun (WGS) entry which is preliminary data.</text>
</comment>
<proteinExistence type="predicted"/>
<gene>
    <name evidence="1" type="ORF">RMSM_00875</name>
</gene>
<evidence type="ECO:0000313" key="1">
    <source>
        <dbReference type="EMBL" id="EMI22206.1"/>
    </source>
</evidence>
<dbReference type="Proteomes" id="UP000011991">
    <property type="component" value="Unassembled WGS sequence"/>
</dbReference>
<sequence length="54" mass="5844">MASTPQTTPAMAHFETAASAKINKRERGAAARQQGGQYFIIDFGQKGRSIVSEM</sequence>
<evidence type="ECO:0000313" key="2">
    <source>
        <dbReference type="Proteomes" id="UP000011991"/>
    </source>
</evidence>
<dbReference type="PATRIC" id="fig|1265738.3.peg.871"/>
<keyword evidence="2" id="KW-1185">Reference proteome</keyword>
<organism evidence="1 2">
    <name type="scientific">Rhodopirellula maiorica SM1</name>
    <dbReference type="NCBI Taxonomy" id="1265738"/>
    <lineage>
        <taxon>Bacteria</taxon>
        <taxon>Pseudomonadati</taxon>
        <taxon>Planctomycetota</taxon>
        <taxon>Planctomycetia</taxon>
        <taxon>Pirellulales</taxon>
        <taxon>Pirellulaceae</taxon>
        <taxon>Novipirellula</taxon>
    </lineage>
</organism>
<accession>M5RSL3</accession>
<dbReference type="EMBL" id="ANOG01000137">
    <property type="protein sequence ID" value="EMI22206.1"/>
    <property type="molecule type" value="Genomic_DNA"/>
</dbReference>
<dbReference type="AlphaFoldDB" id="M5RSL3"/>
<reference evidence="1 2" key="1">
    <citation type="journal article" date="2013" name="Mar. Genomics">
        <title>Expression of sulfatases in Rhodopirellula baltica and the diversity of sulfatases in the genus Rhodopirellula.</title>
        <authorList>
            <person name="Wegner C.E."/>
            <person name="Richter-Heitmann T."/>
            <person name="Klindworth A."/>
            <person name="Klockow C."/>
            <person name="Richter M."/>
            <person name="Achstetter T."/>
            <person name="Glockner F.O."/>
            <person name="Harder J."/>
        </authorList>
    </citation>
    <scope>NUCLEOTIDE SEQUENCE [LARGE SCALE GENOMIC DNA]</scope>
    <source>
        <strain evidence="1 2">SM1</strain>
    </source>
</reference>
<name>M5RSL3_9BACT</name>
<protein>
    <submittedName>
        <fullName evidence="1">Uncharacterized protein</fullName>
    </submittedName>
</protein>